<dbReference type="EMBL" id="JAYLAA010000041">
    <property type="protein sequence ID" value="MEC3876489.1"/>
    <property type="molecule type" value="Genomic_DNA"/>
</dbReference>
<protein>
    <submittedName>
        <fullName evidence="3">Uncharacterized protein</fullName>
    </submittedName>
</protein>
<accession>A0ABU6HTW0</accession>
<organism evidence="3 4">
    <name type="scientific">Chryseobacterium salviniae</name>
    <dbReference type="NCBI Taxonomy" id="3101750"/>
    <lineage>
        <taxon>Bacteria</taxon>
        <taxon>Pseudomonadati</taxon>
        <taxon>Bacteroidota</taxon>
        <taxon>Flavobacteriia</taxon>
        <taxon>Flavobacteriales</taxon>
        <taxon>Weeksellaceae</taxon>
        <taxon>Chryseobacterium group</taxon>
        <taxon>Chryseobacterium</taxon>
    </lineage>
</organism>
<comment type="caution">
    <text evidence="3">The sequence shown here is derived from an EMBL/GenBank/DDBJ whole genome shotgun (WGS) entry which is preliminary data.</text>
</comment>
<dbReference type="Proteomes" id="UP001348397">
    <property type="component" value="Unassembled WGS sequence"/>
</dbReference>
<evidence type="ECO:0000256" key="2">
    <source>
        <dbReference type="SAM" id="MobiDB-lite"/>
    </source>
</evidence>
<evidence type="ECO:0000313" key="4">
    <source>
        <dbReference type="Proteomes" id="UP001348397"/>
    </source>
</evidence>
<proteinExistence type="predicted"/>
<gene>
    <name evidence="3" type="ORF">SOP96_12255</name>
</gene>
<sequence>MPTNNTPTGALKFTIGETFIGEGIINYKSTNNMNTTNNNASQTLFRFATMRNAELSDPKNKERRFIFRDYETQFGIFDEKLKLNSSTTLKKLCEKPQDLPLTILSEQSLKAQDPAFYELAVWIARNKASSTKKEFDEKFNEYKESHQQIIVINSSIWDNLVYQVVTQKDFYAKETLMQFLHLNHIILNYDGTTQEQYEDVIRAKVVLPKELFKPVNNLSANNAVSRMSEKEDNQILYNDKNIQFAEARFLLSKNQELQTKLEAQEKNYKKQYQEAYKLAIEAYEREVKPIRTEYERSVDEAVNRKAVVESRIKYINDLTITNPDTLERDPSLKEDLNKLNEELLEIRPISLELPDFNFIYESEIQEEKLRESLTAEEQNTFDRVLEEAFTSLSSISTFAEINQAIAQNNVSLQQTVLQNTVLNNQTFTTIGGVVVPVINNTPNTTGLIGYSVKTNNVSSSAWYIMLTLENFASNIISANYKVNVNGVNITSNTVFSPSNGVSFLFYSGTVIPDSQTLHINEFNLEGTVVLADGKAYNMDVTLVRDPSDINRFLKQGVFKGSSVFRTAQVDIGYEGQDIGNNDDIFIPSGFGMKNIGITDYKKVEQSTYCYVEGDVAHIENIMAREYKERATRRLKRSESQVTTSSETEKEKLTDTTSTERHEMQSEIAKILQESKDFAAQAGFNASWGIGDNKYGLSVGANYATHNSKEESNRQAVTEAKDITARALDRIVTKVKEERIDKIIEEFEENNKHGFDNTKGSSHVVGVYRWVDKVVKNQIYNYGKRMMFEFMIPEPAKLHNLGMKVSNNSENQLVKPVDPRSEEAQQMRMKDFSSLNNETILKYWLGNYNVEVDEKPIELFSIGKSLGGQYTNNISNIENMALKDEIQIPEGYIAISGSVQYTAAGDGDAASVGAIIGTEGFWFEGRWGQMRGSTSKSFSVPYSKMIPISATFYNEFSGAVSFTVDLKLTLETKNSWFQKVFNKIIEAYETELAKYEQALAEIKAMGVQIKGSNPGFYRKIENTILRRNCISYMLNQSPGADLTFGKKRYYTNDGALEETFTNTDILVDEKLDQYAAFIKFMEQAFEWEIMSYYFYPYYWGERKSWADLYQFDDNDPVFRSFMQSGMARVIVTVRPGFEEAVRHFLATGQIWNGGEVPVIDDPLFLSIVDEMRSPKATKEGEPWREKIPTSLTILQADSIGLRVEKALPCNCEPGVKFDDNLGEMCGSNFELNNNQIGQSSDKWMEITFDYLDDGNTNIGAFDYMQDFPRVYACLGNTITIDRDVAWLPSDSVEKIHKVLADEVSMIEGVEAYLYGKTGITLKINISKISLFTFRKPGKDDGYDLLKFSVDLQNSTLKIASPEYDNYGSQRILDKDGQIIPKAEYLDKVPLSKFLV</sequence>
<dbReference type="RefSeq" id="WP_326321228.1">
    <property type="nucleotide sequence ID" value="NZ_JAYLAA010000041.1"/>
</dbReference>
<keyword evidence="4" id="KW-1185">Reference proteome</keyword>
<evidence type="ECO:0000313" key="3">
    <source>
        <dbReference type="EMBL" id="MEC3876489.1"/>
    </source>
</evidence>
<reference evidence="3 4" key="1">
    <citation type="submission" date="2024-01" db="EMBL/GenBank/DDBJ databases">
        <title>Chryseobacterium sp. T9W2-O.</title>
        <authorList>
            <person name="Maltman C."/>
        </authorList>
    </citation>
    <scope>NUCLEOTIDE SEQUENCE [LARGE SCALE GENOMIC DNA]</scope>
    <source>
        <strain evidence="3 4">T9W2-O</strain>
    </source>
</reference>
<name>A0ABU6HTW0_9FLAO</name>
<feature type="coiled-coil region" evidence="1">
    <location>
        <begin position="247"/>
        <end position="274"/>
    </location>
</feature>
<feature type="region of interest" description="Disordered" evidence="2">
    <location>
        <begin position="629"/>
        <end position="660"/>
    </location>
</feature>
<evidence type="ECO:0000256" key="1">
    <source>
        <dbReference type="SAM" id="Coils"/>
    </source>
</evidence>
<keyword evidence="1" id="KW-0175">Coiled coil</keyword>
<feature type="compositionally biased region" description="Basic and acidic residues" evidence="2">
    <location>
        <begin position="646"/>
        <end position="660"/>
    </location>
</feature>